<gene>
    <name evidence="2" type="ORF">MPNT_200018</name>
</gene>
<organism evidence="2 3">
    <name type="scientific">Candidatus Methylacidithermus pantelleriae</name>
    <dbReference type="NCBI Taxonomy" id="2744239"/>
    <lineage>
        <taxon>Bacteria</taxon>
        <taxon>Pseudomonadati</taxon>
        <taxon>Verrucomicrobiota</taxon>
        <taxon>Methylacidiphilae</taxon>
        <taxon>Methylacidiphilales</taxon>
        <taxon>Methylacidiphilaceae</taxon>
        <taxon>Candidatus Methylacidithermus</taxon>
    </lineage>
</organism>
<proteinExistence type="predicted"/>
<dbReference type="Proteomes" id="UP000663859">
    <property type="component" value="Unassembled WGS sequence"/>
</dbReference>
<evidence type="ECO:0000256" key="1">
    <source>
        <dbReference type="SAM" id="MobiDB-lite"/>
    </source>
</evidence>
<reference evidence="2" key="1">
    <citation type="submission" date="2021-02" db="EMBL/GenBank/DDBJ databases">
        <authorList>
            <person name="Cremers G."/>
            <person name="Picone N."/>
        </authorList>
    </citation>
    <scope>NUCLEOTIDE SEQUENCE</scope>
    <source>
        <strain evidence="2">PQ17</strain>
    </source>
</reference>
<name>A0A8J2BJD5_9BACT</name>
<feature type="compositionally biased region" description="Polar residues" evidence="1">
    <location>
        <begin position="17"/>
        <end position="32"/>
    </location>
</feature>
<feature type="region of interest" description="Disordered" evidence="1">
    <location>
        <begin position="1"/>
        <end position="34"/>
    </location>
</feature>
<comment type="caution">
    <text evidence="2">The sequence shown here is derived from an EMBL/GenBank/DDBJ whole genome shotgun (WGS) entry which is preliminary data.</text>
</comment>
<keyword evidence="3" id="KW-1185">Reference proteome</keyword>
<evidence type="ECO:0000313" key="2">
    <source>
        <dbReference type="EMBL" id="CAF0696983.1"/>
    </source>
</evidence>
<sequence>MLSAQEIDTKGTALSFDPSSTREPVLSSNRDLSPNHLPTREILFPSGDLKISPIFVSSCF</sequence>
<dbReference type="EMBL" id="CAJNOB010000013">
    <property type="protein sequence ID" value="CAF0696983.1"/>
    <property type="molecule type" value="Genomic_DNA"/>
</dbReference>
<dbReference type="AlphaFoldDB" id="A0A8J2BJD5"/>
<evidence type="ECO:0000313" key="3">
    <source>
        <dbReference type="Proteomes" id="UP000663859"/>
    </source>
</evidence>
<accession>A0A8J2BJD5</accession>
<protein>
    <submittedName>
        <fullName evidence="2">Uncharacterized protein</fullName>
    </submittedName>
</protein>